<dbReference type="EMBL" id="BAAALS010000004">
    <property type="protein sequence ID" value="GAA1743271.1"/>
    <property type="molecule type" value="Genomic_DNA"/>
</dbReference>
<sequence length="87" mass="9358">MPTLPERDDLVAMLATFGDRDPAAVPEQLDSLELAWLVHQVEQLYAVRLDLDDDALLRMVTVTDALAVLRDAVAGQAPTPASGPPHA</sequence>
<evidence type="ECO:0008006" key="3">
    <source>
        <dbReference type="Google" id="ProtNLM"/>
    </source>
</evidence>
<evidence type="ECO:0000313" key="1">
    <source>
        <dbReference type="EMBL" id="GAA1743271.1"/>
    </source>
</evidence>
<comment type="caution">
    <text evidence="1">The sequence shown here is derived from an EMBL/GenBank/DDBJ whole genome shotgun (WGS) entry which is preliminary data.</text>
</comment>
<proteinExistence type="predicted"/>
<reference evidence="2" key="1">
    <citation type="journal article" date="2019" name="Int. J. Syst. Evol. Microbiol.">
        <title>The Global Catalogue of Microorganisms (GCM) 10K type strain sequencing project: providing services to taxonomists for standard genome sequencing and annotation.</title>
        <authorList>
            <consortium name="The Broad Institute Genomics Platform"/>
            <consortium name="The Broad Institute Genome Sequencing Center for Infectious Disease"/>
            <person name="Wu L."/>
            <person name="Ma J."/>
        </authorList>
    </citation>
    <scope>NUCLEOTIDE SEQUENCE [LARGE SCALE GENOMIC DNA]</scope>
    <source>
        <strain evidence="2">JCM 13249</strain>
    </source>
</reference>
<evidence type="ECO:0000313" key="2">
    <source>
        <dbReference type="Proteomes" id="UP001500655"/>
    </source>
</evidence>
<protein>
    <recommendedName>
        <fullName evidence="3">Acyl carrier protein</fullName>
    </recommendedName>
</protein>
<dbReference type="SUPFAM" id="SSF47336">
    <property type="entry name" value="ACP-like"/>
    <property type="match status" value="1"/>
</dbReference>
<accession>A0ABP4VZN5</accession>
<keyword evidence="2" id="KW-1185">Reference proteome</keyword>
<dbReference type="InterPro" id="IPR036736">
    <property type="entry name" value="ACP-like_sf"/>
</dbReference>
<gene>
    <name evidence="1" type="ORF">GCM10009681_12670</name>
</gene>
<organism evidence="1 2">
    <name type="scientific">Luedemannella helvata</name>
    <dbReference type="NCBI Taxonomy" id="349315"/>
    <lineage>
        <taxon>Bacteria</taxon>
        <taxon>Bacillati</taxon>
        <taxon>Actinomycetota</taxon>
        <taxon>Actinomycetes</taxon>
        <taxon>Micromonosporales</taxon>
        <taxon>Micromonosporaceae</taxon>
        <taxon>Luedemannella</taxon>
    </lineage>
</organism>
<name>A0ABP4VZN5_9ACTN</name>
<dbReference type="Proteomes" id="UP001500655">
    <property type="component" value="Unassembled WGS sequence"/>
</dbReference>